<name>A0A7M7HEH7_STRPU</name>
<dbReference type="SUPFAM" id="SSF81321">
    <property type="entry name" value="Family A G protein-coupled receptor-like"/>
    <property type="match status" value="1"/>
</dbReference>
<dbReference type="RefSeq" id="XP_011661506.2">
    <property type="nucleotide sequence ID" value="XM_011663204.2"/>
</dbReference>
<dbReference type="OrthoDB" id="6070471at2759"/>
<reference evidence="11" key="1">
    <citation type="submission" date="2015-02" db="EMBL/GenBank/DDBJ databases">
        <title>Genome sequencing for Strongylocentrotus purpuratus.</title>
        <authorList>
            <person name="Murali S."/>
            <person name="Liu Y."/>
            <person name="Vee V."/>
            <person name="English A."/>
            <person name="Wang M."/>
            <person name="Skinner E."/>
            <person name="Han Y."/>
            <person name="Muzny D.M."/>
            <person name="Worley K.C."/>
            <person name="Gibbs R.A."/>
        </authorList>
    </citation>
    <scope>NUCLEOTIDE SEQUENCE</scope>
</reference>
<proteinExistence type="predicted"/>
<evidence type="ECO:0000256" key="2">
    <source>
        <dbReference type="ARBA" id="ARBA00022692"/>
    </source>
</evidence>
<feature type="transmembrane region" description="Helical" evidence="8">
    <location>
        <begin position="12"/>
        <end position="37"/>
    </location>
</feature>
<evidence type="ECO:0000259" key="9">
    <source>
        <dbReference type="PROSITE" id="PS50262"/>
    </source>
</evidence>
<dbReference type="SMART" id="SM01381">
    <property type="entry name" value="7TM_GPCR_Srsx"/>
    <property type="match status" value="1"/>
</dbReference>
<evidence type="ECO:0000313" key="11">
    <source>
        <dbReference type="Proteomes" id="UP000007110"/>
    </source>
</evidence>
<keyword evidence="4" id="KW-0297">G-protein coupled receptor</keyword>
<keyword evidence="3 8" id="KW-1133">Transmembrane helix</keyword>
<evidence type="ECO:0000256" key="1">
    <source>
        <dbReference type="ARBA" id="ARBA00004141"/>
    </source>
</evidence>
<dbReference type="OMA" id="TTHILIM"/>
<keyword evidence="2 8" id="KW-0812">Transmembrane</keyword>
<keyword evidence="11" id="KW-1185">Reference proteome</keyword>
<organism evidence="10 11">
    <name type="scientific">Strongylocentrotus purpuratus</name>
    <name type="common">Purple sea urchin</name>
    <dbReference type="NCBI Taxonomy" id="7668"/>
    <lineage>
        <taxon>Eukaryota</taxon>
        <taxon>Metazoa</taxon>
        <taxon>Echinodermata</taxon>
        <taxon>Eleutherozoa</taxon>
        <taxon>Echinozoa</taxon>
        <taxon>Echinoidea</taxon>
        <taxon>Euechinoidea</taxon>
        <taxon>Echinacea</taxon>
        <taxon>Camarodonta</taxon>
        <taxon>Echinidea</taxon>
        <taxon>Strongylocentrotidae</taxon>
        <taxon>Strongylocentrotus</taxon>
    </lineage>
</organism>
<dbReference type="PROSITE" id="PS51257">
    <property type="entry name" value="PROKAR_LIPOPROTEIN"/>
    <property type="match status" value="1"/>
</dbReference>
<dbReference type="GO" id="GO:0016020">
    <property type="term" value="C:membrane"/>
    <property type="evidence" value="ECO:0007669"/>
    <property type="project" value="UniProtKB-SubCell"/>
</dbReference>
<feature type="transmembrane region" description="Helical" evidence="8">
    <location>
        <begin position="361"/>
        <end position="384"/>
    </location>
</feature>
<dbReference type="GeneID" id="105437029"/>
<dbReference type="PANTHER" id="PTHR24238">
    <property type="entry name" value="G-PROTEIN COUPLED RECEPTOR"/>
    <property type="match status" value="1"/>
</dbReference>
<dbReference type="Proteomes" id="UP000007110">
    <property type="component" value="Unassembled WGS sequence"/>
</dbReference>
<comment type="subcellular location">
    <subcellularLocation>
        <location evidence="1">Membrane</location>
        <topology evidence="1">Multi-pass membrane protein</topology>
    </subcellularLocation>
</comment>
<evidence type="ECO:0000256" key="5">
    <source>
        <dbReference type="ARBA" id="ARBA00023136"/>
    </source>
</evidence>
<dbReference type="Pfam" id="PF00001">
    <property type="entry name" value="7tm_1"/>
    <property type="match status" value="1"/>
</dbReference>
<dbReference type="KEGG" id="spu:105437029"/>
<feature type="transmembrane region" description="Helical" evidence="8">
    <location>
        <begin position="49"/>
        <end position="70"/>
    </location>
</feature>
<dbReference type="AlphaFoldDB" id="A0A7M7HEH7"/>
<feature type="transmembrane region" description="Helical" evidence="8">
    <location>
        <begin position="140"/>
        <end position="160"/>
    </location>
</feature>
<dbReference type="GO" id="GO:0004930">
    <property type="term" value="F:G protein-coupled receptor activity"/>
    <property type="evidence" value="ECO:0007669"/>
    <property type="project" value="UniProtKB-KW"/>
</dbReference>
<dbReference type="Gene3D" id="1.20.1070.10">
    <property type="entry name" value="Rhodopsin 7-helix transmembrane proteins"/>
    <property type="match status" value="2"/>
</dbReference>
<evidence type="ECO:0000256" key="3">
    <source>
        <dbReference type="ARBA" id="ARBA00022989"/>
    </source>
</evidence>
<evidence type="ECO:0000256" key="6">
    <source>
        <dbReference type="ARBA" id="ARBA00023170"/>
    </source>
</evidence>
<dbReference type="PRINTS" id="PR00237">
    <property type="entry name" value="GPCRRHODOPSN"/>
</dbReference>
<dbReference type="InterPro" id="IPR017452">
    <property type="entry name" value="GPCR_Rhodpsn_7TM"/>
</dbReference>
<evidence type="ECO:0000256" key="7">
    <source>
        <dbReference type="ARBA" id="ARBA00023224"/>
    </source>
</evidence>
<dbReference type="InterPro" id="IPR000276">
    <property type="entry name" value="GPCR_Rhodpsn"/>
</dbReference>
<keyword evidence="5 8" id="KW-0472">Membrane</keyword>
<keyword evidence="7" id="KW-0807">Transducer</keyword>
<feature type="domain" description="G-protein coupled receptors family 1 profile" evidence="9">
    <location>
        <begin position="1"/>
        <end position="385"/>
    </location>
</feature>
<dbReference type="PANTHER" id="PTHR24238:SF47">
    <property type="entry name" value="ECDYSTEROIDS_DOPAMINE RECEPTOR-RELATED"/>
    <property type="match status" value="1"/>
</dbReference>
<evidence type="ECO:0000256" key="4">
    <source>
        <dbReference type="ARBA" id="ARBA00023040"/>
    </source>
</evidence>
<feature type="transmembrane region" description="Helical" evidence="8">
    <location>
        <begin position="327"/>
        <end position="349"/>
    </location>
</feature>
<dbReference type="EnsemblMetazoa" id="XM_011663204">
    <property type="protein sequence ID" value="XP_011661506"/>
    <property type="gene ID" value="LOC105437029"/>
</dbReference>
<evidence type="ECO:0000313" key="10">
    <source>
        <dbReference type="EnsemblMetazoa" id="XP_011661506"/>
    </source>
</evidence>
<sequence length="412" mass="46288">MTKRRRRTSTQTFIIILACFDLFLCVFAFIAVIGLSITDEIFSLKSCRGVYSICIVSVMQSLLVMTAIAADRYSTVCYPHRKRLTTRSTCLVAGVCLAISTMFATTIGINVRAVQASYGDLVHRCYMAPDSWGISFKKGMIGLAALCIVAVILLYLMVYWKLRKHRRVQAGLGSNLVQGDSTRTKQCLSVPQSRMKSQDVGVGETERTVLDQREKPSCAGKVATVSSTVHGKCQDKRVILEASFIEQRESSQLPTTMPKMKQNLIYNEGNINDRNQLSDSIARQLVKSPEANNAVPSFKLDKRHKGNGLEGIRVGSISRSERQATNMMLVVTIILVVSWCPSIVSFATSNQDLVHVAKSKPALYVVIYLLKFTVFISNAINPFVYTFMNKRFREESWQELRRCCCLLRWQRT</sequence>
<evidence type="ECO:0000256" key="8">
    <source>
        <dbReference type="SAM" id="Phobius"/>
    </source>
</evidence>
<protein>
    <recommendedName>
        <fullName evidence="9">G-protein coupled receptors family 1 profile domain-containing protein</fullName>
    </recommendedName>
</protein>
<dbReference type="InParanoid" id="A0A7M7HEH7"/>
<keyword evidence="6" id="KW-0675">Receptor</keyword>
<reference evidence="10" key="2">
    <citation type="submission" date="2021-01" db="UniProtKB">
        <authorList>
            <consortium name="EnsemblMetazoa"/>
        </authorList>
    </citation>
    <scope>IDENTIFICATION</scope>
</reference>
<dbReference type="PROSITE" id="PS50262">
    <property type="entry name" value="G_PROTEIN_RECEP_F1_2"/>
    <property type="match status" value="1"/>
</dbReference>
<accession>A0A7M7HEH7</accession>
<feature type="transmembrane region" description="Helical" evidence="8">
    <location>
        <begin position="91"/>
        <end position="111"/>
    </location>
</feature>